<dbReference type="Proteomes" id="UP000612456">
    <property type="component" value="Unassembled WGS sequence"/>
</dbReference>
<comment type="caution">
    <text evidence="3">The sequence shown here is derived from an EMBL/GenBank/DDBJ whole genome shotgun (WGS) entry which is preliminary data.</text>
</comment>
<dbReference type="InterPro" id="IPR058193">
    <property type="entry name" value="VanY/YodJ_core_dom"/>
</dbReference>
<feature type="compositionally biased region" description="Low complexity" evidence="1">
    <location>
        <begin position="85"/>
        <end position="95"/>
    </location>
</feature>
<dbReference type="PANTHER" id="PTHR34385:SF1">
    <property type="entry name" value="PEPTIDOGLYCAN L-ALANYL-D-GLUTAMATE ENDOPEPTIDASE CWLK"/>
    <property type="match status" value="1"/>
</dbReference>
<proteinExistence type="predicted"/>
<dbReference type="PANTHER" id="PTHR34385">
    <property type="entry name" value="D-ALANYL-D-ALANINE CARBOXYPEPTIDASE"/>
    <property type="match status" value="1"/>
</dbReference>
<dbReference type="CDD" id="cd14852">
    <property type="entry name" value="LD-carboxypeptidase"/>
    <property type="match status" value="1"/>
</dbReference>
<dbReference type="AlphaFoldDB" id="A0A916YY51"/>
<evidence type="ECO:0000313" key="4">
    <source>
        <dbReference type="Proteomes" id="UP000612456"/>
    </source>
</evidence>
<dbReference type="Gene3D" id="3.30.1380.10">
    <property type="match status" value="1"/>
</dbReference>
<name>A0A916YY51_9BACL</name>
<dbReference type="InterPro" id="IPR052179">
    <property type="entry name" value="DD-CPase-like"/>
</dbReference>
<dbReference type="InterPro" id="IPR003709">
    <property type="entry name" value="VanY-like_core_dom"/>
</dbReference>
<feature type="region of interest" description="Disordered" evidence="1">
    <location>
        <begin position="36"/>
        <end position="95"/>
    </location>
</feature>
<dbReference type="RefSeq" id="WP_229750273.1">
    <property type="nucleotide sequence ID" value="NZ_BMHP01000002.1"/>
</dbReference>
<accession>A0A916YY51</accession>
<evidence type="ECO:0000256" key="1">
    <source>
        <dbReference type="SAM" id="MobiDB-lite"/>
    </source>
</evidence>
<feature type="compositionally biased region" description="Polar residues" evidence="1">
    <location>
        <begin position="68"/>
        <end position="77"/>
    </location>
</feature>
<keyword evidence="3" id="KW-0645">Protease</keyword>
<dbReference type="EMBL" id="BMHP01000002">
    <property type="protein sequence ID" value="GGD66805.1"/>
    <property type="molecule type" value="Genomic_DNA"/>
</dbReference>
<keyword evidence="3" id="KW-0121">Carboxypeptidase</keyword>
<dbReference type="PROSITE" id="PS00430">
    <property type="entry name" value="TONB_DEPENDENT_REC_1"/>
    <property type="match status" value="1"/>
</dbReference>
<keyword evidence="4" id="KW-1185">Reference proteome</keyword>
<organism evidence="3 4">
    <name type="scientific">Paenibacillus nasutitermitis</name>
    <dbReference type="NCBI Taxonomy" id="1652958"/>
    <lineage>
        <taxon>Bacteria</taxon>
        <taxon>Bacillati</taxon>
        <taxon>Bacillota</taxon>
        <taxon>Bacilli</taxon>
        <taxon>Bacillales</taxon>
        <taxon>Paenibacillaceae</taxon>
        <taxon>Paenibacillus</taxon>
    </lineage>
</organism>
<dbReference type="Pfam" id="PF02557">
    <property type="entry name" value="VanY"/>
    <property type="match status" value="1"/>
</dbReference>
<dbReference type="InterPro" id="IPR010916">
    <property type="entry name" value="TonB_box_CS"/>
</dbReference>
<reference evidence="3" key="1">
    <citation type="journal article" date="2014" name="Int. J. Syst. Evol. Microbiol.">
        <title>Complete genome sequence of Corynebacterium casei LMG S-19264T (=DSM 44701T), isolated from a smear-ripened cheese.</title>
        <authorList>
            <consortium name="US DOE Joint Genome Institute (JGI-PGF)"/>
            <person name="Walter F."/>
            <person name="Albersmeier A."/>
            <person name="Kalinowski J."/>
            <person name="Ruckert C."/>
        </authorList>
    </citation>
    <scope>NUCLEOTIDE SEQUENCE</scope>
    <source>
        <strain evidence="3">CGMCC 1.15178</strain>
    </source>
</reference>
<evidence type="ECO:0000259" key="2">
    <source>
        <dbReference type="Pfam" id="PF02557"/>
    </source>
</evidence>
<reference evidence="3" key="2">
    <citation type="submission" date="2020-09" db="EMBL/GenBank/DDBJ databases">
        <authorList>
            <person name="Sun Q."/>
            <person name="Zhou Y."/>
        </authorList>
    </citation>
    <scope>NUCLEOTIDE SEQUENCE</scope>
    <source>
        <strain evidence="3">CGMCC 1.15178</strain>
    </source>
</reference>
<protein>
    <submittedName>
        <fullName evidence="3">Carboxypeptidase YodJ</fullName>
    </submittedName>
</protein>
<keyword evidence="3" id="KW-0378">Hydrolase</keyword>
<gene>
    <name evidence="3" type="primary">yodJ</name>
    <name evidence="3" type="ORF">GCM10010911_25680</name>
</gene>
<dbReference type="SUPFAM" id="SSF55166">
    <property type="entry name" value="Hedgehog/DD-peptidase"/>
    <property type="match status" value="1"/>
</dbReference>
<dbReference type="GO" id="GO:0006508">
    <property type="term" value="P:proteolysis"/>
    <property type="evidence" value="ECO:0007669"/>
    <property type="project" value="InterPro"/>
</dbReference>
<feature type="domain" description="D-alanyl-D-alanine carboxypeptidase-like core" evidence="2">
    <location>
        <begin position="141"/>
        <end position="269"/>
    </location>
</feature>
<dbReference type="GO" id="GO:0004180">
    <property type="term" value="F:carboxypeptidase activity"/>
    <property type="evidence" value="ECO:0007669"/>
    <property type="project" value="UniProtKB-KW"/>
</dbReference>
<sequence>MKKTRRKTGRRLAILMLLVCTFITVVTIENINADKQPIQDENPMNGSENNGPSTGTVQPGTDKPTGQKPETGSNQAANGEPSPVPDENNSPNNDDSIVVVAQPESVTALINKHFALPDDYKPSDLVYPDVPFIFAEKIEKRKMRKAAADALEKMFAAAREDGLPLSGVSAYRSYSTQKTLFDRYVRQDGWDKARTYSAVPGTSEHQTGLAIDVTARSGKCAASDCFGGTKEAVWIARHASEYGFIIRYPEGKDALTGYKYEPWHIRYVGEEIAAIIASGDLTLEQYAEQHGDGSIAVTD</sequence>
<dbReference type="InterPro" id="IPR009045">
    <property type="entry name" value="Zn_M74/Hedgehog-like"/>
</dbReference>
<feature type="compositionally biased region" description="Polar residues" evidence="1">
    <location>
        <begin position="42"/>
        <end position="59"/>
    </location>
</feature>
<evidence type="ECO:0000313" key="3">
    <source>
        <dbReference type="EMBL" id="GGD66805.1"/>
    </source>
</evidence>